<feature type="compositionally biased region" description="Low complexity" evidence="8">
    <location>
        <begin position="714"/>
        <end position="731"/>
    </location>
</feature>
<keyword evidence="6" id="KW-0067">ATP-binding</keyword>
<dbReference type="Proteomes" id="UP001189429">
    <property type="component" value="Unassembled WGS sequence"/>
</dbReference>
<comment type="caution">
    <text evidence="11">The sequence shown here is derived from an EMBL/GenBank/DDBJ whole genome shotgun (WGS) entry which is preliminary data.</text>
</comment>
<evidence type="ECO:0000256" key="6">
    <source>
        <dbReference type="ARBA" id="ARBA00022840"/>
    </source>
</evidence>
<dbReference type="SUPFAM" id="SSF56112">
    <property type="entry name" value="Protein kinase-like (PK-like)"/>
    <property type="match status" value="1"/>
</dbReference>
<evidence type="ECO:0000256" key="7">
    <source>
        <dbReference type="ARBA" id="ARBA00024334"/>
    </source>
</evidence>
<dbReference type="SUPFAM" id="SSF47473">
    <property type="entry name" value="EF-hand"/>
    <property type="match status" value="1"/>
</dbReference>
<feature type="compositionally biased region" description="Basic and acidic residues" evidence="8">
    <location>
        <begin position="16"/>
        <end position="30"/>
    </location>
</feature>
<dbReference type="Gene3D" id="1.10.510.10">
    <property type="entry name" value="Transferase(Phosphotransferase) domain 1"/>
    <property type="match status" value="1"/>
</dbReference>
<feature type="compositionally biased region" description="Low complexity" evidence="8">
    <location>
        <begin position="63"/>
        <end position="74"/>
    </location>
</feature>
<comment type="cofactor">
    <cofactor evidence="1">
        <name>Mg(2+)</name>
        <dbReference type="ChEBI" id="CHEBI:18420"/>
    </cofactor>
</comment>
<feature type="domain" description="Protein kinase" evidence="9">
    <location>
        <begin position="200"/>
        <end position="461"/>
    </location>
</feature>
<dbReference type="InterPro" id="IPR000719">
    <property type="entry name" value="Prot_kinase_dom"/>
</dbReference>
<keyword evidence="5" id="KW-0418">Kinase</keyword>
<accession>A0ABN9XU04</accession>
<feature type="compositionally biased region" description="Polar residues" evidence="8">
    <location>
        <begin position="110"/>
        <end position="120"/>
    </location>
</feature>
<evidence type="ECO:0000256" key="2">
    <source>
        <dbReference type="ARBA" id="ARBA00022527"/>
    </source>
</evidence>
<evidence type="ECO:0008006" key="13">
    <source>
        <dbReference type="Google" id="ProtNLM"/>
    </source>
</evidence>
<sequence length="1049" mass="114213">MLRVAAQTLGSPELAKSCEDLQQRHPERGVPRGASRPEALDSELPPAFPSSDRLPERGGGSCGSASSASAATGTEDIPSAWDLKSSAPSSDLHTQSGATTGDDSRPVRVTSRNAFESSGQEARVGPMVKPRGERSFTDRPALTPQATAGEKAAAADGDGVKRGPETGGVRRVLSEIKRNIVESSRIIADKTFQQMYELVPGDRGILGEGINGPVRMALHRKTGREVAVKRISCHNLSEQRRQMLVSEVRIFLQVSHRNIVQLLEVYESEVDQAVLLVMELCTGKELFERLAERRWYSEFDAARVARQMLDAVSYLHTQNICHRDLKLENWLYEDNTSEAKLKLCDFGFGQIVEPSVQLTATLGSLFYVAPEVLEGSYGLPCDMWSVGARWRIVYMLLSGVPPFDGKTDADVMQKIRNGRFQSSSRRWEGISETAKHFVRSMLRKDPYERLTAAEAAQHAWLKMETQPKLLSWPKGGPDSELELPIDRGVVRDMWKFAQNNAITKAAAGMLAQWCTTSFGGREGDLVLLEQRFRSHDESNSGSIGAEFFIQAIKETLNSDSIEEKSFFDRIAGNPPGNDPGQGADGRGRRRPVNYNEFINLTKARRMANNTAAIREAFRAIDTVGDGFIKEDDMHTLLGDEFRATINNYVDTSGKEFIDYRHFANIVSKEMAEKDGTKQLDSVGHRSSTDAAACASEDESSARAGPPPAADSLGDDGAQPPGAAGAAGAAAASTSMQLLRMQSEASSLPDADDLLPNHHDGTDAAGAARAEREAGAGPGAPGREPGAAAPEGGAQAAQAEEDAAAEDEEDACDAGAESEEEMLVNVDNPTAGEAGGGDAVPLEEKKQILEEVPKKDHRFSSFSLSLAGSSELDDVNFGINRVLSMPSDVYSIRQLPEFHKLVLRPFYAARPVSNVVMGLIRGSSLYAKQSVAAKLATIIHTACGWFFIMPNPKYHSQVDNRKGLLSKETGKFRFVAWWIHPRFVPQLREWSSGQRLRDPHPLSHCSATSSEQGCDTKLQVLSGWVFGTRTRSAKVHSAFLSKGGPQVQSQ</sequence>
<gene>
    <name evidence="11" type="ORF">PCOR1329_LOCUS79831</name>
</gene>
<evidence type="ECO:0000256" key="3">
    <source>
        <dbReference type="ARBA" id="ARBA00022679"/>
    </source>
</evidence>
<dbReference type="Gene3D" id="1.10.238.10">
    <property type="entry name" value="EF-hand"/>
    <property type="match status" value="1"/>
</dbReference>
<feature type="region of interest" description="Disordered" evidence="8">
    <location>
        <begin position="568"/>
        <end position="590"/>
    </location>
</feature>
<protein>
    <recommendedName>
        <fullName evidence="13">Non-specific serine/threonine protein kinase</fullName>
    </recommendedName>
</protein>
<feature type="compositionally biased region" description="Low complexity" evidence="8">
    <location>
        <begin position="146"/>
        <end position="157"/>
    </location>
</feature>
<feature type="compositionally biased region" description="Basic and acidic residues" evidence="8">
    <location>
        <begin position="676"/>
        <end position="687"/>
    </location>
</feature>
<feature type="domain" description="EF-hand" evidence="10">
    <location>
        <begin position="608"/>
        <end position="643"/>
    </location>
</feature>
<dbReference type="EMBL" id="CAUYUJ010021248">
    <property type="protein sequence ID" value="CAK0903530.1"/>
    <property type="molecule type" value="Genomic_DNA"/>
</dbReference>
<comment type="similarity">
    <text evidence="7">Belongs to the protein kinase superfamily. Ser/Thr protein kinase family. CDPK subfamily.</text>
</comment>
<evidence type="ECO:0000259" key="10">
    <source>
        <dbReference type="PROSITE" id="PS50222"/>
    </source>
</evidence>
<dbReference type="Pfam" id="PF00069">
    <property type="entry name" value="Pkinase"/>
    <property type="match status" value="1"/>
</dbReference>
<feature type="compositionally biased region" description="Polar residues" evidence="8">
    <location>
        <begin position="86"/>
        <end position="101"/>
    </location>
</feature>
<dbReference type="PROSITE" id="PS50011">
    <property type="entry name" value="PROTEIN_KINASE_DOM"/>
    <property type="match status" value="1"/>
</dbReference>
<dbReference type="InterPro" id="IPR050205">
    <property type="entry name" value="CDPK_Ser/Thr_kinases"/>
</dbReference>
<evidence type="ECO:0000313" key="11">
    <source>
        <dbReference type="EMBL" id="CAK0903530.1"/>
    </source>
</evidence>
<reference evidence="11" key="1">
    <citation type="submission" date="2023-10" db="EMBL/GenBank/DDBJ databases">
        <authorList>
            <person name="Chen Y."/>
            <person name="Shah S."/>
            <person name="Dougan E. K."/>
            <person name="Thang M."/>
            <person name="Chan C."/>
        </authorList>
    </citation>
    <scope>NUCLEOTIDE SEQUENCE [LARGE SCALE GENOMIC DNA]</scope>
</reference>
<dbReference type="SMART" id="SM00220">
    <property type="entry name" value="S_TKc"/>
    <property type="match status" value="1"/>
</dbReference>
<proteinExistence type="inferred from homology"/>
<evidence type="ECO:0000313" key="12">
    <source>
        <dbReference type="Proteomes" id="UP001189429"/>
    </source>
</evidence>
<dbReference type="InterPro" id="IPR011009">
    <property type="entry name" value="Kinase-like_dom_sf"/>
</dbReference>
<feature type="compositionally biased region" description="Acidic residues" evidence="8">
    <location>
        <begin position="798"/>
        <end position="819"/>
    </location>
</feature>
<name>A0ABN9XU04_9DINO</name>
<dbReference type="PANTHER" id="PTHR24349">
    <property type="entry name" value="SERINE/THREONINE-PROTEIN KINASE"/>
    <property type="match status" value="1"/>
</dbReference>
<dbReference type="PROSITE" id="PS50222">
    <property type="entry name" value="EF_HAND_2"/>
    <property type="match status" value="1"/>
</dbReference>
<dbReference type="Gene3D" id="3.30.200.20">
    <property type="entry name" value="Phosphorylase Kinase, domain 1"/>
    <property type="match status" value="1"/>
</dbReference>
<keyword evidence="12" id="KW-1185">Reference proteome</keyword>
<evidence type="ECO:0000256" key="8">
    <source>
        <dbReference type="SAM" id="MobiDB-lite"/>
    </source>
</evidence>
<feature type="region of interest" description="Disordered" evidence="8">
    <location>
        <begin position="676"/>
        <end position="819"/>
    </location>
</feature>
<dbReference type="CDD" id="cd05117">
    <property type="entry name" value="STKc_CAMK"/>
    <property type="match status" value="1"/>
</dbReference>
<keyword evidence="4" id="KW-0547">Nucleotide-binding</keyword>
<organism evidence="11 12">
    <name type="scientific">Prorocentrum cordatum</name>
    <dbReference type="NCBI Taxonomy" id="2364126"/>
    <lineage>
        <taxon>Eukaryota</taxon>
        <taxon>Sar</taxon>
        <taxon>Alveolata</taxon>
        <taxon>Dinophyceae</taxon>
        <taxon>Prorocentrales</taxon>
        <taxon>Prorocentraceae</taxon>
        <taxon>Prorocentrum</taxon>
    </lineage>
</organism>
<evidence type="ECO:0000259" key="9">
    <source>
        <dbReference type="PROSITE" id="PS50011"/>
    </source>
</evidence>
<dbReference type="InterPro" id="IPR011992">
    <property type="entry name" value="EF-hand-dom_pair"/>
</dbReference>
<feature type="compositionally biased region" description="Low complexity" evidence="8">
    <location>
        <begin position="780"/>
        <end position="797"/>
    </location>
</feature>
<keyword evidence="2" id="KW-0723">Serine/threonine-protein kinase</keyword>
<evidence type="ECO:0000256" key="1">
    <source>
        <dbReference type="ARBA" id="ARBA00001946"/>
    </source>
</evidence>
<evidence type="ECO:0000256" key="4">
    <source>
        <dbReference type="ARBA" id="ARBA00022741"/>
    </source>
</evidence>
<feature type="region of interest" description="Disordered" evidence="8">
    <location>
        <begin position="1"/>
        <end position="166"/>
    </location>
</feature>
<evidence type="ECO:0000256" key="5">
    <source>
        <dbReference type="ARBA" id="ARBA00022777"/>
    </source>
</evidence>
<keyword evidence="3" id="KW-0808">Transferase</keyword>
<dbReference type="InterPro" id="IPR002048">
    <property type="entry name" value="EF_hand_dom"/>
</dbReference>